<keyword evidence="1" id="KW-0233">DNA recombination</keyword>
<gene>
    <name evidence="4" type="ORF">ACFOY2_47545</name>
</gene>
<evidence type="ECO:0000313" key="4">
    <source>
        <dbReference type="EMBL" id="MFC4014948.1"/>
    </source>
</evidence>
<dbReference type="InterPro" id="IPR011010">
    <property type="entry name" value="DNA_brk_join_enz"/>
</dbReference>
<feature type="domain" description="Tyr recombinase" evidence="3">
    <location>
        <begin position="1"/>
        <end position="154"/>
    </location>
</feature>
<dbReference type="SUPFAM" id="SSF56349">
    <property type="entry name" value="DNA breaking-rejoining enzymes"/>
    <property type="match status" value="1"/>
</dbReference>
<name>A0ABV8GPS5_9ACTN</name>
<feature type="compositionally biased region" description="Low complexity" evidence="2">
    <location>
        <begin position="124"/>
        <end position="136"/>
    </location>
</feature>
<keyword evidence="5" id="KW-1185">Reference proteome</keyword>
<protein>
    <recommendedName>
        <fullName evidence="3">Tyr recombinase domain-containing protein</fullName>
    </recommendedName>
</protein>
<dbReference type="Gene3D" id="1.10.443.10">
    <property type="entry name" value="Intergrase catalytic core"/>
    <property type="match status" value="1"/>
</dbReference>
<sequence length="154" mass="17288">MVWTPAQTRLFLEEARRHRLFALHQLIALRGLRRGEACGLRWKEVDLNDRTLTVNWQLVQLAWQVHEGTPKTDASVRTIALDTDTAQVLRAHRQQQLQERPAMGEAWNDTGSSSPNPTAAACIPSTSPTNSSGSPTWPDYRPSDCMTSAMARPR</sequence>
<dbReference type="EMBL" id="JBHSBI010000039">
    <property type="protein sequence ID" value="MFC4014948.1"/>
    <property type="molecule type" value="Genomic_DNA"/>
</dbReference>
<evidence type="ECO:0000259" key="3">
    <source>
        <dbReference type="PROSITE" id="PS51898"/>
    </source>
</evidence>
<dbReference type="Proteomes" id="UP001595851">
    <property type="component" value="Unassembled WGS sequence"/>
</dbReference>
<reference evidence="5" key="1">
    <citation type="journal article" date="2019" name="Int. J. Syst. Evol. Microbiol.">
        <title>The Global Catalogue of Microorganisms (GCM) 10K type strain sequencing project: providing services to taxonomists for standard genome sequencing and annotation.</title>
        <authorList>
            <consortium name="The Broad Institute Genomics Platform"/>
            <consortium name="The Broad Institute Genome Sequencing Center for Infectious Disease"/>
            <person name="Wu L."/>
            <person name="Ma J."/>
        </authorList>
    </citation>
    <scope>NUCLEOTIDE SEQUENCE [LARGE SCALE GENOMIC DNA]</scope>
    <source>
        <strain evidence="5">TBRC 1276</strain>
    </source>
</reference>
<dbReference type="RefSeq" id="WP_379534875.1">
    <property type="nucleotide sequence ID" value="NZ_JBHSBI010000039.1"/>
</dbReference>
<accession>A0ABV8GPS5</accession>
<feature type="region of interest" description="Disordered" evidence="2">
    <location>
        <begin position="93"/>
        <end position="154"/>
    </location>
</feature>
<evidence type="ECO:0000256" key="2">
    <source>
        <dbReference type="SAM" id="MobiDB-lite"/>
    </source>
</evidence>
<evidence type="ECO:0000313" key="5">
    <source>
        <dbReference type="Proteomes" id="UP001595851"/>
    </source>
</evidence>
<proteinExistence type="predicted"/>
<evidence type="ECO:0000256" key="1">
    <source>
        <dbReference type="ARBA" id="ARBA00023172"/>
    </source>
</evidence>
<organism evidence="4 5">
    <name type="scientific">Nonomuraea purpurea</name>
    <dbReference type="NCBI Taxonomy" id="1849276"/>
    <lineage>
        <taxon>Bacteria</taxon>
        <taxon>Bacillati</taxon>
        <taxon>Actinomycetota</taxon>
        <taxon>Actinomycetes</taxon>
        <taxon>Streptosporangiales</taxon>
        <taxon>Streptosporangiaceae</taxon>
        <taxon>Nonomuraea</taxon>
    </lineage>
</organism>
<dbReference type="InterPro" id="IPR002104">
    <property type="entry name" value="Integrase_catalytic"/>
</dbReference>
<dbReference type="PROSITE" id="PS51898">
    <property type="entry name" value="TYR_RECOMBINASE"/>
    <property type="match status" value="1"/>
</dbReference>
<comment type="caution">
    <text evidence="4">The sequence shown here is derived from an EMBL/GenBank/DDBJ whole genome shotgun (WGS) entry which is preliminary data.</text>
</comment>
<dbReference type="InterPro" id="IPR013762">
    <property type="entry name" value="Integrase-like_cat_sf"/>
</dbReference>